<dbReference type="Gene3D" id="3.90.226.10">
    <property type="entry name" value="2-enoyl-CoA Hydratase, Chain A, domain 1"/>
    <property type="match status" value="3"/>
</dbReference>
<feature type="active site" description="Proton donor/acceptor" evidence="7">
    <location>
        <position position="204"/>
    </location>
</feature>
<keyword evidence="6" id="KW-0472">Membrane</keyword>
<evidence type="ECO:0000256" key="3">
    <source>
        <dbReference type="ARBA" id="ARBA00022670"/>
    </source>
</evidence>
<keyword evidence="10" id="KW-1185">Reference proteome</keyword>
<dbReference type="InterPro" id="IPR029045">
    <property type="entry name" value="ClpP/crotonase-like_dom_sf"/>
</dbReference>
<dbReference type="InterPro" id="IPR047217">
    <property type="entry name" value="S49_SppA_67K_type_N"/>
</dbReference>
<dbReference type="EMBL" id="JACXAF010000025">
    <property type="protein sequence ID" value="MBD1390975.1"/>
    <property type="molecule type" value="Genomic_DNA"/>
</dbReference>
<keyword evidence="5" id="KW-0720">Serine protease</keyword>
<evidence type="ECO:0000256" key="4">
    <source>
        <dbReference type="ARBA" id="ARBA00022801"/>
    </source>
</evidence>
<feature type="domain" description="Peptidase S49" evidence="8">
    <location>
        <begin position="392"/>
        <end position="542"/>
    </location>
</feature>
<comment type="subcellular location">
    <subcellularLocation>
        <location evidence="1">Membrane</location>
    </subcellularLocation>
</comment>
<dbReference type="GO" id="GO:0006465">
    <property type="term" value="P:signal peptide processing"/>
    <property type="evidence" value="ECO:0007669"/>
    <property type="project" value="InterPro"/>
</dbReference>
<evidence type="ECO:0000259" key="8">
    <source>
        <dbReference type="Pfam" id="PF01343"/>
    </source>
</evidence>
<sequence length="617" mass="67986">MVLMKFIRGFFGWCWRILNWARKALINLVFLLVVVSVIIAISTQEQGPQFEEGALVLTIDGRIVEQTRAIDPMSQFFKEAMGSRDEEPEILLADVIRVIDNARHDRRVKALVIDAGKMMPSGLSKLQEIGAALDEFKTADKPVIAIGDWYSQDQYYLASHADTVLMNPNGMLMLEGYGAYQLFFKSMLEKLKVSTHVFRVGTYKSAVEPFIRDDMSDAARLANQQWLNDLWQLYLQDVATQRGLTRDALNQSIHDYANLIEQHDGNSAQLAMTMGLVDELTSRQQMRNFVGDIVGYDDDHHSFKQINFKSYLDLTRHDIVKPPHQDQVGIVVAKGVIMNGYQPAGKIGGDSTARLLRQARYDDDIKAVVLRIDSPGGSAFASDVIREEIDELKKAGKPVVASMSSSAASGGYWIAAPADKIVASPATITGSIGIFGMLTTFENSLAHIGVHADGVGTTPLAGFSPARPLNESFERVIQKSIEHGYQQFLQLVASNRDMTVEQVDNVAQGRVWSGMRAKELGLVDELGDLNTAVSAAAELAGLDKYDVNVVEKPLSERDKLLQAIFGQAQAMLPADSSFNDANAPLINLAKRILDHPALSAQWNDPGHTYALCLQCGI</sequence>
<dbReference type="PIRSF" id="PIRSF001217">
    <property type="entry name" value="Protease_4_SppA"/>
    <property type="match status" value="1"/>
</dbReference>
<dbReference type="Pfam" id="PF01343">
    <property type="entry name" value="Peptidase_S49"/>
    <property type="match status" value="2"/>
</dbReference>
<reference evidence="9" key="1">
    <citation type="submission" date="2020-09" db="EMBL/GenBank/DDBJ databases">
        <title>A novel bacterium of genus Neiella, isolated from South China Sea.</title>
        <authorList>
            <person name="Huang H."/>
            <person name="Mo K."/>
            <person name="Hu Y."/>
        </authorList>
    </citation>
    <scope>NUCLEOTIDE SEQUENCE</scope>
    <source>
        <strain evidence="9">HB171785</strain>
    </source>
</reference>
<keyword evidence="4" id="KW-0378">Hydrolase</keyword>
<dbReference type="NCBIfam" id="TIGR00706">
    <property type="entry name" value="SppA_dom"/>
    <property type="match status" value="1"/>
</dbReference>
<dbReference type="GO" id="GO:0016020">
    <property type="term" value="C:membrane"/>
    <property type="evidence" value="ECO:0007669"/>
    <property type="project" value="UniProtKB-SubCell"/>
</dbReference>
<keyword evidence="3" id="KW-0645">Protease</keyword>
<evidence type="ECO:0000256" key="6">
    <source>
        <dbReference type="ARBA" id="ARBA00023136"/>
    </source>
</evidence>
<dbReference type="Proteomes" id="UP000638014">
    <property type="component" value="Unassembled WGS sequence"/>
</dbReference>
<feature type="active site" description="Nucleophile" evidence="7">
    <location>
        <position position="409"/>
    </location>
</feature>
<dbReference type="PANTHER" id="PTHR33209">
    <property type="entry name" value="PROTEASE 4"/>
    <property type="match status" value="1"/>
</dbReference>
<dbReference type="InterPro" id="IPR004634">
    <property type="entry name" value="Pept_S49_pIV"/>
</dbReference>
<name>A0A8J6UMJ6_9GAMM</name>
<dbReference type="CDD" id="cd07023">
    <property type="entry name" value="S49_Sppa_N_C"/>
    <property type="match status" value="1"/>
</dbReference>
<dbReference type="CDD" id="cd07018">
    <property type="entry name" value="S49_SppA_67K_type"/>
    <property type="match status" value="1"/>
</dbReference>
<evidence type="ECO:0000256" key="2">
    <source>
        <dbReference type="ARBA" id="ARBA00008683"/>
    </source>
</evidence>
<gene>
    <name evidence="9" type="primary">sppA</name>
    <name evidence="9" type="ORF">IC617_16220</name>
</gene>
<evidence type="ECO:0000256" key="7">
    <source>
        <dbReference type="PIRSR" id="PIRSR001217-1"/>
    </source>
</evidence>
<proteinExistence type="inferred from homology"/>
<dbReference type="InterPro" id="IPR047272">
    <property type="entry name" value="S49_SppA_C"/>
</dbReference>
<evidence type="ECO:0000256" key="1">
    <source>
        <dbReference type="ARBA" id="ARBA00004370"/>
    </source>
</evidence>
<dbReference type="Gene3D" id="6.20.330.10">
    <property type="match status" value="1"/>
</dbReference>
<dbReference type="GO" id="GO:0008236">
    <property type="term" value="F:serine-type peptidase activity"/>
    <property type="evidence" value="ECO:0007669"/>
    <property type="project" value="UniProtKB-KW"/>
</dbReference>
<dbReference type="SUPFAM" id="SSF52096">
    <property type="entry name" value="ClpP/crotonase"/>
    <property type="match status" value="2"/>
</dbReference>
<protein>
    <submittedName>
        <fullName evidence="9">Signal peptide peptidase SppA</fullName>
    </submittedName>
</protein>
<evidence type="ECO:0000256" key="5">
    <source>
        <dbReference type="ARBA" id="ARBA00022825"/>
    </source>
</evidence>
<dbReference type="PANTHER" id="PTHR33209:SF1">
    <property type="entry name" value="PEPTIDASE S49 DOMAIN-CONTAINING PROTEIN"/>
    <property type="match status" value="1"/>
</dbReference>
<dbReference type="NCBIfam" id="TIGR00705">
    <property type="entry name" value="SppA_67K"/>
    <property type="match status" value="1"/>
</dbReference>
<dbReference type="AlphaFoldDB" id="A0A8J6UMJ6"/>
<dbReference type="InterPro" id="IPR002142">
    <property type="entry name" value="Peptidase_S49"/>
</dbReference>
<evidence type="ECO:0000313" key="9">
    <source>
        <dbReference type="EMBL" id="MBD1390975.1"/>
    </source>
</evidence>
<comment type="similarity">
    <text evidence="2">Belongs to the peptidase S49 family.</text>
</comment>
<accession>A0A8J6UMJ6</accession>
<organism evidence="9 10">
    <name type="scientific">Neiella litorisoli</name>
    <dbReference type="NCBI Taxonomy" id="2771431"/>
    <lineage>
        <taxon>Bacteria</taxon>
        <taxon>Pseudomonadati</taxon>
        <taxon>Pseudomonadota</taxon>
        <taxon>Gammaproteobacteria</taxon>
        <taxon>Alteromonadales</taxon>
        <taxon>Echinimonadaceae</taxon>
        <taxon>Neiella</taxon>
    </lineage>
</organism>
<dbReference type="InterPro" id="IPR004635">
    <property type="entry name" value="Pept_S49_SppA"/>
</dbReference>
<feature type="domain" description="Peptidase S49" evidence="8">
    <location>
        <begin position="136"/>
        <end position="286"/>
    </location>
</feature>
<comment type="caution">
    <text evidence="9">The sequence shown here is derived from an EMBL/GenBank/DDBJ whole genome shotgun (WGS) entry which is preliminary data.</text>
</comment>
<evidence type="ECO:0000313" key="10">
    <source>
        <dbReference type="Proteomes" id="UP000638014"/>
    </source>
</evidence>